<proteinExistence type="evidence at transcript level"/>
<dbReference type="EMBL" id="AB171520">
    <property type="protein sequence ID" value="BAE88583.1"/>
    <property type="molecule type" value="mRNA"/>
</dbReference>
<sequence length="42" mass="4841">MSVIPILWEVEMVDCLSPGVPDQCRQHGKDLYLQKNIEVVWA</sequence>
<organism evidence="1">
    <name type="scientific">Macaca fascicularis</name>
    <name type="common">Crab-eating macaque</name>
    <name type="synonym">Cynomolgus monkey</name>
    <dbReference type="NCBI Taxonomy" id="9541"/>
    <lineage>
        <taxon>Eukaryota</taxon>
        <taxon>Metazoa</taxon>
        <taxon>Chordata</taxon>
        <taxon>Craniata</taxon>
        <taxon>Vertebrata</taxon>
        <taxon>Euteleostomi</taxon>
        <taxon>Mammalia</taxon>
        <taxon>Eutheria</taxon>
        <taxon>Euarchontoglires</taxon>
        <taxon>Primates</taxon>
        <taxon>Haplorrhini</taxon>
        <taxon>Catarrhini</taxon>
        <taxon>Cercopithecidae</taxon>
        <taxon>Cercopithecinae</taxon>
        <taxon>Macaca</taxon>
    </lineage>
</organism>
<dbReference type="AlphaFoldDB" id="I7GAG9"/>
<name>I7GAG9_MACFA</name>
<reference evidence="1" key="1">
    <citation type="journal article" date="2007" name="PLoS Biol.">
        <title>Rate of evolution in brain-expressed genes in humans and other primates.</title>
        <authorList>
            <person name="Wang H.-Y."/>
            <person name="Chien H.-C."/>
            <person name="Osada N."/>
            <person name="Hashimoto K."/>
            <person name="Sugano S."/>
            <person name="Gojobori T."/>
            <person name="Chou C.-K."/>
            <person name="Tsai S.-F."/>
            <person name="Wu C.-I."/>
            <person name="Shen C.-K.J."/>
        </authorList>
    </citation>
    <scope>NUCLEOTIDE SEQUENCE</scope>
</reference>
<protein>
    <submittedName>
        <fullName evidence="1">Macaca fascicularis brain cDNA clone: QflA-10215, similar to human hypothetical protein LOC145757 (LOC145757), mRNA, RefSeq: XM_378550.1</fullName>
    </submittedName>
</protein>
<evidence type="ECO:0000313" key="1">
    <source>
        <dbReference type="EMBL" id="BAE88583.1"/>
    </source>
</evidence>
<accession>I7GAG9</accession>